<dbReference type="Proteomes" id="UP000184097">
    <property type="component" value="Unassembled WGS sequence"/>
</dbReference>
<sequence>MKWQHSGSAIYPARVDTTLSEKYVYIRKNIVETERTDTSGETITYYEYDEALVPKEIYYEIEAATTELSEQTASNSDDIADTRDGLIETSEATDSNTSELAELRVAVMELAEEIEV</sequence>
<dbReference type="RefSeq" id="WP_072703743.1">
    <property type="nucleotide sequence ID" value="NZ_FRDH01000008.1"/>
</dbReference>
<reference evidence="1 2" key="1">
    <citation type="submission" date="2016-12" db="EMBL/GenBank/DDBJ databases">
        <authorList>
            <person name="Song W.-J."/>
            <person name="Kurnit D.M."/>
        </authorList>
    </citation>
    <scope>NUCLEOTIDE SEQUENCE [LARGE SCALE GENOMIC DNA]</scope>
    <source>
        <strain evidence="1 2">DSM 14810</strain>
    </source>
</reference>
<accession>A0A1M7SMG1</accession>
<organism evidence="1 2">
    <name type="scientific">Butyrivibrio hungatei DSM 14810</name>
    <dbReference type="NCBI Taxonomy" id="1121132"/>
    <lineage>
        <taxon>Bacteria</taxon>
        <taxon>Bacillati</taxon>
        <taxon>Bacillota</taxon>
        <taxon>Clostridia</taxon>
        <taxon>Lachnospirales</taxon>
        <taxon>Lachnospiraceae</taxon>
        <taxon>Butyrivibrio</taxon>
    </lineage>
</organism>
<dbReference type="EMBL" id="FRDH01000008">
    <property type="protein sequence ID" value="SHN59621.1"/>
    <property type="molecule type" value="Genomic_DNA"/>
</dbReference>
<evidence type="ECO:0000313" key="1">
    <source>
        <dbReference type="EMBL" id="SHN59621.1"/>
    </source>
</evidence>
<name>A0A1M7SMG1_9FIRM</name>
<proteinExistence type="predicted"/>
<evidence type="ECO:0000313" key="2">
    <source>
        <dbReference type="Proteomes" id="UP000184097"/>
    </source>
</evidence>
<gene>
    <name evidence="1" type="ORF">SAMN02745247_02078</name>
</gene>
<dbReference type="AlphaFoldDB" id="A0A1M7SMG1"/>
<protein>
    <submittedName>
        <fullName evidence="1">Uncharacterized protein</fullName>
    </submittedName>
</protein>